<dbReference type="PROSITE" id="PS50811">
    <property type="entry name" value="WRKY"/>
    <property type="match status" value="1"/>
</dbReference>
<feature type="region of interest" description="Disordered" evidence="6">
    <location>
        <begin position="1"/>
        <end position="21"/>
    </location>
</feature>
<organism evidence="8 9">
    <name type="scientific">Carex littledalei</name>
    <dbReference type="NCBI Taxonomy" id="544730"/>
    <lineage>
        <taxon>Eukaryota</taxon>
        <taxon>Viridiplantae</taxon>
        <taxon>Streptophyta</taxon>
        <taxon>Embryophyta</taxon>
        <taxon>Tracheophyta</taxon>
        <taxon>Spermatophyta</taxon>
        <taxon>Magnoliopsida</taxon>
        <taxon>Liliopsida</taxon>
        <taxon>Poales</taxon>
        <taxon>Cyperaceae</taxon>
        <taxon>Cyperoideae</taxon>
        <taxon>Cariceae</taxon>
        <taxon>Carex</taxon>
        <taxon>Carex subgen. Euthyceras</taxon>
    </lineage>
</organism>
<dbReference type="AlphaFoldDB" id="A0A833VH73"/>
<dbReference type="GO" id="GO:0003700">
    <property type="term" value="F:DNA-binding transcription factor activity"/>
    <property type="evidence" value="ECO:0007669"/>
    <property type="project" value="InterPro"/>
</dbReference>
<proteinExistence type="predicted"/>
<evidence type="ECO:0000256" key="5">
    <source>
        <dbReference type="ARBA" id="ARBA00023242"/>
    </source>
</evidence>
<sequence>MEEAKGPTGSDISGESWPFNGYGGAISSLDELCSGRISGGLEWSYPAESGDFESFDPPDSSDTVALMDPKVEAPDTSTRSGEAASSSSSDEKPPETPRKSVKKGQKRTRQPRFAFMTKSEIDHLEDGYRWRKYGQKAVKNSPFPRSYYRCTNSKCTVKKRVERSSQDPSIVITTYEGQHCHHTVTFPRTNMNSGISPFHSATALAERIAYATPQLYLPTANLHLQSNSNGSNSTNSNSSSITVSVSATAALSAQVGVLSRGDQLVASATNGEKQEMSVQEEGAVSRVDEGLLGDMVPPAMRKG</sequence>
<dbReference type="InterPro" id="IPR003657">
    <property type="entry name" value="WRKY_dom"/>
</dbReference>
<dbReference type="GO" id="GO:0043565">
    <property type="term" value="F:sequence-specific DNA binding"/>
    <property type="evidence" value="ECO:0007669"/>
    <property type="project" value="InterPro"/>
</dbReference>
<dbReference type="SMART" id="SM00774">
    <property type="entry name" value="WRKY"/>
    <property type="match status" value="1"/>
</dbReference>
<dbReference type="SUPFAM" id="SSF118290">
    <property type="entry name" value="WRKY DNA-binding domain"/>
    <property type="match status" value="1"/>
</dbReference>
<keyword evidence="2" id="KW-0805">Transcription regulation</keyword>
<feature type="compositionally biased region" description="Basic and acidic residues" evidence="6">
    <location>
        <begin position="89"/>
        <end position="98"/>
    </location>
</feature>
<feature type="domain" description="WRKY" evidence="7">
    <location>
        <begin position="119"/>
        <end position="184"/>
    </location>
</feature>
<feature type="compositionally biased region" description="Basic residues" evidence="6">
    <location>
        <begin position="99"/>
        <end position="110"/>
    </location>
</feature>
<keyword evidence="3" id="KW-0238">DNA-binding</keyword>
<evidence type="ECO:0000256" key="2">
    <source>
        <dbReference type="ARBA" id="ARBA00023015"/>
    </source>
</evidence>
<evidence type="ECO:0000256" key="1">
    <source>
        <dbReference type="ARBA" id="ARBA00004123"/>
    </source>
</evidence>
<feature type="region of interest" description="Disordered" evidence="6">
    <location>
        <begin position="268"/>
        <end position="303"/>
    </location>
</feature>
<dbReference type="Gene3D" id="2.20.25.80">
    <property type="entry name" value="WRKY domain"/>
    <property type="match status" value="1"/>
</dbReference>
<gene>
    <name evidence="8" type="ORF">FCM35_KLT11511</name>
</gene>
<accession>A0A833VH73</accession>
<protein>
    <submittedName>
        <fullName evidence="8">Putative WRKY transcription factor 57</fullName>
    </submittedName>
</protein>
<feature type="region of interest" description="Disordered" evidence="6">
    <location>
        <begin position="46"/>
        <end position="112"/>
    </location>
</feature>
<dbReference type="PANTHER" id="PTHR31221">
    <property type="entry name" value="WRKY TRANSCRIPTION FACTOR PROTEIN 1-RELATED"/>
    <property type="match status" value="1"/>
</dbReference>
<dbReference type="EMBL" id="SWLB01000022">
    <property type="protein sequence ID" value="KAF3324044.1"/>
    <property type="molecule type" value="Genomic_DNA"/>
</dbReference>
<comment type="subcellular location">
    <subcellularLocation>
        <location evidence="1">Nucleus</location>
    </subcellularLocation>
</comment>
<evidence type="ECO:0000313" key="8">
    <source>
        <dbReference type="EMBL" id="KAF3324044.1"/>
    </source>
</evidence>
<keyword evidence="5" id="KW-0539">Nucleus</keyword>
<reference evidence="8" key="1">
    <citation type="submission" date="2020-01" db="EMBL/GenBank/DDBJ databases">
        <title>Genome sequence of Kobresia littledalei, the first chromosome-level genome in the family Cyperaceae.</title>
        <authorList>
            <person name="Qu G."/>
        </authorList>
    </citation>
    <scope>NUCLEOTIDE SEQUENCE</scope>
    <source>
        <strain evidence="8">C.B.Clarke</strain>
        <tissue evidence="8">Leaf</tissue>
    </source>
</reference>
<keyword evidence="9" id="KW-1185">Reference proteome</keyword>
<keyword evidence="4" id="KW-0804">Transcription</keyword>
<dbReference type="GO" id="GO:0005634">
    <property type="term" value="C:nucleus"/>
    <property type="evidence" value="ECO:0007669"/>
    <property type="project" value="UniProtKB-SubCell"/>
</dbReference>
<dbReference type="FunFam" id="2.20.25.80:FF:000003">
    <property type="entry name" value="WRKY transcription factor 57"/>
    <property type="match status" value="1"/>
</dbReference>
<evidence type="ECO:0000256" key="3">
    <source>
        <dbReference type="ARBA" id="ARBA00023125"/>
    </source>
</evidence>
<evidence type="ECO:0000256" key="6">
    <source>
        <dbReference type="SAM" id="MobiDB-lite"/>
    </source>
</evidence>
<dbReference type="InterPro" id="IPR036576">
    <property type="entry name" value="WRKY_dom_sf"/>
</dbReference>
<feature type="compositionally biased region" description="Low complexity" evidence="6">
    <location>
        <begin position="76"/>
        <end position="88"/>
    </location>
</feature>
<evidence type="ECO:0000256" key="4">
    <source>
        <dbReference type="ARBA" id="ARBA00023163"/>
    </source>
</evidence>
<evidence type="ECO:0000313" key="9">
    <source>
        <dbReference type="Proteomes" id="UP000623129"/>
    </source>
</evidence>
<dbReference type="InterPro" id="IPR044810">
    <property type="entry name" value="WRKY_plant"/>
</dbReference>
<evidence type="ECO:0000259" key="7">
    <source>
        <dbReference type="PROSITE" id="PS50811"/>
    </source>
</evidence>
<dbReference type="PANTHER" id="PTHR31221:SF334">
    <property type="entry name" value="WRKY TRANSCRIPTION FACTOR 57-RELATED"/>
    <property type="match status" value="1"/>
</dbReference>
<dbReference type="OrthoDB" id="771376at2759"/>
<comment type="caution">
    <text evidence="8">The sequence shown here is derived from an EMBL/GenBank/DDBJ whole genome shotgun (WGS) entry which is preliminary data.</text>
</comment>
<dbReference type="Pfam" id="PF03106">
    <property type="entry name" value="WRKY"/>
    <property type="match status" value="1"/>
</dbReference>
<dbReference type="Proteomes" id="UP000623129">
    <property type="component" value="Unassembled WGS sequence"/>
</dbReference>
<name>A0A833VH73_9POAL</name>